<gene>
    <name evidence="8" type="ordered locus">HNE_1631</name>
</gene>
<dbReference type="InterPro" id="IPR008266">
    <property type="entry name" value="Tyr_kinase_AS"/>
</dbReference>
<dbReference type="PANTHER" id="PTHR43289">
    <property type="entry name" value="MITOGEN-ACTIVATED PROTEIN KINASE KINASE KINASE 20-RELATED"/>
    <property type="match status" value="1"/>
</dbReference>
<dbReference type="Pfam" id="PF00069">
    <property type="entry name" value="Pkinase"/>
    <property type="match status" value="1"/>
</dbReference>
<evidence type="ECO:0000256" key="6">
    <source>
        <dbReference type="SAM" id="Phobius"/>
    </source>
</evidence>
<feature type="domain" description="Protein kinase" evidence="7">
    <location>
        <begin position="83"/>
        <end position="500"/>
    </location>
</feature>
<feature type="binding site" evidence="5">
    <location>
        <position position="114"/>
    </location>
    <ligand>
        <name>ATP</name>
        <dbReference type="ChEBI" id="CHEBI:30616"/>
    </ligand>
</feature>
<accession>Q0C1Q4</accession>
<dbReference type="eggNOG" id="COG0515">
    <property type="taxonomic scope" value="Bacteria"/>
</dbReference>
<dbReference type="KEGG" id="hne:HNE_1631"/>
<keyword evidence="1 8" id="KW-0808">Transferase</keyword>
<evidence type="ECO:0000256" key="2">
    <source>
        <dbReference type="ARBA" id="ARBA00022741"/>
    </source>
</evidence>
<dbReference type="Gene3D" id="1.10.510.10">
    <property type="entry name" value="Transferase(Phosphotransferase) domain 1"/>
    <property type="match status" value="1"/>
</dbReference>
<keyword evidence="2 5" id="KW-0547">Nucleotide-binding</keyword>
<dbReference type="SUPFAM" id="SSF56112">
    <property type="entry name" value="Protein kinase-like (PK-like)"/>
    <property type="match status" value="1"/>
</dbReference>
<protein>
    <submittedName>
        <fullName evidence="8">Protein kinase</fullName>
        <ecNumber evidence="8">2.7.1.-</ecNumber>
    </submittedName>
</protein>
<dbReference type="EMBL" id="CP000158">
    <property type="protein sequence ID" value="ABI77136.1"/>
    <property type="molecule type" value="Genomic_DNA"/>
</dbReference>
<dbReference type="eggNOG" id="COG0457">
    <property type="taxonomic scope" value="Bacteria"/>
</dbReference>
<dbReference type="GO" id="GO:0005524">
    <property type="term" value="F:ATP binding"/>
    <property type="evidence" value="ECO:0007669"/>
    <property type="project" value="UniProtKB-UniRule"/>
</dbReference>
<keyword evidence="6" id="KW-1133">Transmembrane helix</keyword>
<dbReference type="PROSITE" id="PS00107">
    <property type="entry name" value="PROTEIN_KINASE_ATP"/>
    <property type="match status" value="1"/>
</dbReference>
<keyword evidence="6" id="KW-0472">Membrane</keyword>
<evidence type="ECO:0000256" key="3">
    <source>
        <dbReference type="ARBA" id="ARBA00022777"/>
    </source>
</evidence>
<evidence type="ECO:0000256" key="1">
    <source>
        <dbReference type="ARBA" id="ARBA00022679"/>
    </source>
</evidence>
<dbReference type="AlphaFoldDB" id="Q0C1Q4"/>
<evidence type="ECO:0000256" key="4">
    <source>
        <dbReference type="ARBA" id="ARBA00022840"/>
    </source>
</evidence>
<evidence type="ECO:0000313" key="8">
    <source>
        <dbReference type="EMBL" id="ABI77136.1"/>
    </source>
</evidence>
<dbReference type="PROSITE" id="PS00109">
    <property type="entry name" value="PROTEIN_KINASE_TYR"/>
    <property type="match status" value="1"/>
</dbReference>
<feature type="transmembrane region" description="Helical" evidence="6">
    <location>
        <begin position="347"/>
        <end position="368"/>
    </location>
</feature>
<dbReference type="PANTHER" id="PTHR43289:SF34">
    <property type="entry name" value="SERINE_THREONINE-PROTEIN KINASE YBDM-RELATED"/>
    <property type="match status" value="1"/>
</dbReference>
<evidence type="ECO:0000256" key="5">
    <source>
        <dbReference type="PROSITE-ProRule" id="PRU10141"/>
    </source>
</evidence>
<dbReference type="PROSITE" id="PS50011">
    <property type="entry name" value="PROTEIN_KINASE_DOM"/>
    <property type="match status" value="1"/>
</dbReference>
<dbReference type="CDD" id="cd14014">
    <property type="entry name" value="STKc_PknB_like"/>
    <property type="match status" value="1"/>
</dbReference>
<reference evidence="8 9" key="1">
    <citation type="journal article" date="2006" name="J. Bacteriol.">
        <title>Comparative genomic evidence for a close relationship between the dimorphic prosthecate bacteria Hyphomonas neptunium and Caulobacter crescentus.</title>
        <authorList>
            <person name="Badger J.H."/>
            <person name="Hoover T.R."/>
            <person name="Brun Y.V."/>
            <person name="Weiner R.M."/>
            <person name="Laub M.T."/>
            <person name="Alexandre G."/>
            <person name="Mrazek J."/>
            <person name="Ren Q."/>
            <person name="Paulsen I.T."/>
            <person name="Nelson K.E."/>
            <person name="Khouri H.M."/>
            <person name="Radune D."/>
            <person name="Sosa J."/>
            <person name="Dodson R.J."/>
            <person name="Sullivan S.A."/>
            <person name="Rosovitz M.J."/>
            <person name="Madupu R."/>
            <person name="Brinkac L.M."/>
            <person name="Durkin A.S."/>
            <person name="Daugherty S.C."/>
            <person name="Kothari S.P."/>
            <person name="Giglio M.G."/>
            <person name="Zhou L."/>
            <person name="Haft D.H."/>
            <person name="Selengut J.D."/>
            <person name="Davidsen T.M."/>
            <person name="Yang Q."/>
            <person name="Zafar N."/>
            <person name="Ward N.L."/>
        </authorList>
    </citation>
    <scope>NUCLEOTIDE SEQUENCE [LARGE SCALE GENOMIC DNA]</scope>
    <source>
        <strain evidence="8 9">ATCC 15444</strain>
    </source>
</reference>
<dbReference type="InterPro" id="IPR000719">
    <property type="entry name" value="Prot_kinase_dom"/>
</dbReference>
<organism evidence="8 9">
    <name type="scientific">Hyphomonas neptunium (strain ATCC 15444)</name>
    <dbReference type="NCBI Taxonomy" id="228405"/>
    <lineage>
        <taxon>Bacteria</taxon>
        <taxon>Pseudomonadati</taxon>
        <taxon>Pseudomonadota</taxon>
        <taxon>Alphaproteobacteria</taxon>
        <taxon>Hyphomonadales</taxon>
        <taxon>Hyphomonadaceae</taxon>
        <taxon>Hyphomonas</taxon>
    </lineage>
</organism>
<dbReference type="Gene3D" id="3.30.200.20">
    <property type="entry name" value="Phosphorylase Kinase, domain 1"/>
    <property type="match status" value="1"/>
</dbReference>
<keyword evidence="3 8" id="KW-0418">Kinase</keyword>
<sequence>MKRGRMSTGSIDRFALELLSQALDMPSDQREDWVRNKCAGDAALEKRVLGLLATERAHPGALKTGGARHDAVEPEAPERVGAYRIIETIGQGGMGAVYKGERASGNFDHTVAIKIIRPGVLSEALIERFERERQILAALNHPNIARLYDGGEMEDGSPYMIMEYVDGEPVLSWAERTGASIRERLDLFQSLCGAVQFAHQNLIIHRDITPSNVLVNKDGLVKLIDFGISKSPDQTAPARFTAPGSKTAMSYTPGYAAPERSRGAVANTLSDVYSLGKLLSDLLKSGETRPELMAIIKCATANEPEDRYASVDALNEDVTNFRTGKPVSAFSDSGAYRFRKFVGRHKITVASIAAVIIGLSATLAATVVQYNRAEAALAVANDRFTQARELSRTLVFDIYDETQKISGSLEARKALAGVVRDYVSGLELDETAPEDVLVEVGIITSRLADLYGGVGIANLGENEQSMALFLDAQKTLNDALARNPADKTAIAELLMVERMLTMQNYYHKNDLTAAHAANDRALALAERGLALGPDGERPILKHFWSIRTDELQLLDAEKRTEEALGKVRQWRTELTPEMAERLGGSAEMEAYFASQEAMLLIDDNRGEEAMEPLTTAITLRSQQLSEAPENYYYKVQLMVAQGEMATALRLAGDIAASRDAAIEAVKLAREIMAENTEDAGGPEGLSAMLQKLATAEFNSDNFPAAKVAIEEAATLLEKLVEQFPTDPFYQVRLLNVLSQSVEFDTEDAGKSWSCGLIRNAGLYFDVQATLDNPEAGWEEDQIRPLLDVSCET</sequence>
<proteinExistence type="predicted"/>
<dbReference type="GO" id="GO:0004674">
    <property type="term" value="F:protein serine/threonine kinase activity"/>
    <property type="evidence" value="ECO:0007669"/>
    <property type="project" value="TreeGrafter"/>
</dbReference>
<evidence type="ECO:0000313" key="9">
    <source>
        <dbReference type="Proteomes" id="UP000001959"/>
    </source>
</evidence>
<keyword evidence="4 5" id="KW-0067">ATP-binding</keyword>
<keyword evidence="6" id="KW-0812">Transmembrane</keyword>
<evidence type="ECO:0000259" key="7">
    <source>
        <dbReference type="PROSITE" id="PS50011"/>
    </source>
</evidence>
<dbReference type="HOGENOM" id="CLU_007799_0_0_5"/>
<dbReference type="InterPro" id="IPR017441">
    <property type="entry name" value="Protein_kinase_ATP_BS"/>
</dbReference>
<keyword evidence="9" id="KW-1185">Reference proteome</keyword>
<dbReference type="Proteomes" id="UP000001959">
    <property type="component" value="Chromosome"/>
</dbReference>
<name>Q0C1Q4_HYPNA</name>
<dbReference type="EC" id="2.7.1.-" evidence="8"/>
<dbReference type="InterPro" id="IPR011009">
    <property type="entry name" value="Kinase-like_dom_sf"/>
</dbReference>
<dbReference type="STRING" id="228405.HNE_1631"/>